<reference evidence="2" key="1">
    <citation type="submission" date="2019-08" db="EMBL/GenBank/DDBJ databases">
        <authorList>
            <person name="Kucharzyk K."/>
            <person name="Murdoch R.W."/>
            <person name="Higgins S."/>
            <person name="Loffler F."/>
        </authorList>
    </citation>
    <scope>NUCLEOTIDE SEQUENCE</scope>
</reference>
<comment type="caution">
    <text evidence="2">The sequence shown here is derived from an EMBL/GenBank/DDBJ whole genome shotgun (WGS) entry which is preliminary data.</text>
</comment>
<keyword evidence="1" id="KW-0472">Membrane</keyword>
<dbReference type="EMBL" id="VSSQ01041819">
    <property type="protein sequence ID" value="MPM95306.1"/>
    <property type="molecule type" value="Genomic_DNA"/>
</dbReference>
<evidence type="ECO:0000313" key="2">
    <source>
        <dbReference type="EMBL" id="MPM95306.1"/>
    </source>
</evidence>
<accession>A0A645E177</accession>
<name>A0A645E177_9ZZZZ</name>
<dbReference type="AlphaFoldDB" id="A0A645E177"/>
<keyword evidence="1" id="KW-1133">Transmembrane helix</keyword>
<feature type="transmembrane region" description="Helical" evidence="1">
    <location>
        <begin position="25"/>
        <end position="44"/>
    </location>
</feature>
<keyword evidence="1" id="KW-0812">Transmembrane</keyword>
<proteinExistence type="predicted"/>
<organism evidence="2">
    <name type="scientific">bioreactor metagenome</name>
    <dbReference type="NCBI Taxonomy" id="1076179"/>
    <lineage>
        <taxon>unclassified sequences</taxon>
        <taxon>metagenomes</taxon>
        <taxon>ecological metagenomes</taxon>
    </lineage>
</organism>
<evidence type="ECO:0000256" key="1">
    <source>
        <dbReference type="SAM" id="Phobius"/>
    </source>
</evidence>
<gene>
    <name evidence="2" type="ORF">SDC9_142460</name>
</gene>
<protein>
    <submittedName>
        <fullName evidence="2">Uncharacterized protein</fullName>
    </submittedName>
</protein>
<sequence length="81" mass="9217">MMKNDNMNDKCSIRIFGKKISSHNFFALILCTIIGVFMICTTLYRNKKLSTNTDVVAAKIIDINQVHNGIGLWGYEIYILS</sequence>